<comment type="caution">
    <text evidence="1">The sequence shown here is derived from an EMBL/GenBank/DDBJ whole genome shotgun (WGS) entry which is preliminary data.</text>
</comment>
<organism evidence="1 2">
    <name type="scientific">Sediminivirga luteola</name>
    <dbReference type="NCBI Taxonomy" id="1774748"/>
    <lineage>
        <taxon>Bacteria</taxon>
        <taxon>Bacillati</taxon>
        <taxon>Actinomycetota</taxon>
        <taxon>Actinomycetes</taxon>
        <taxon>Micrococcales</taxon>
        <taxon>Brevibacteriaceae</taxon>
        <taxon>Sediminivirga</taxon>
    </lineage>
</organism>
<accession>A0A8J2U046</accession>
<reference evidence="1" key="1">
    <citation type="journal article" date="2014" name="Int. J. Syst. Evol. Microbiol.">
        <title>Complete genome sequence of Corynebacterium casei LMG S-19264T (=DSM 44701T), isolated from a smear-ripened cheese.</title>
        <authorList>
            <consortium name="US DOE Joint Genome Institute (JGI-PGF)"/>
            <person name="Walter F."/>
            <person name="Albersmeier A."/>
            <person name="Kalinowski J."/>
            <person name="Ruckert C."/>
        </authorList>
    </citation>
    <scope>NUCLEOTIDE SEQUENCE</scope>
    <source>
        <strain evidence="1">CGMCC 1.12785</strain>
    </source>
</reference>
<sequence length="120" mass="12686">MYTYNRGTPPTGGGLPSGTSYLRCGNDAWGLRHIDLRHSSDWGTIASRVGGDWESFADWAVGVILSAPESASYNSGNDTYGYTAPIEIRDPSGEVVGNYRPLVSVAAGSGNIITAFPRSA</sequence>
<dbReference type="EMBL" id="BMFY01000013">
    <property type="protein sequence ID" value="GGA23130.1"/>
    <property type="molecule type" value="Genomic_DNA"/>
</dbReference>
<name>A0A8J2U046_9MICO</name>
<gene>
    <name evidence="1" type="ORF">GCM10011333_27760</name>
</gene>
<dbReference type="AlphaFoldDB" id="A0A8J2U046"/>
<reference evidence="1" key="2">
    <citation type="submission" date="2020-09" db="EMBL/GenBank/DDBJ databases">
        <authorList>
            <person name="Sun Q."/>
            <person name="Zhou Y."/>
        </authorList>
    </citation>
    <scope>NUCLEOTIDE SEQUENCE</scope>
    <source>
        <strain evidence="1">CGMCC 1.12785</strain>
    </source>
</reference>
<proteinExistence type="predicted"/>
<evidence type="ECO:0000313" key="1">
    <source>
        <dbReference type="EMBL" id="GGA23130.1"/>
    </source>
</evidence>
<evidence type="ECO:0000313" key="2">
    <source>
        <dbReference type="Proteomes" id="UP000616114"/>
    </source>
</evidence>
<dbReference type="Proteomes" id="UP000616114">
    <property type="component" value="Unassembled WGS sequence"/>
</dbReference>
<keyword evidence="2" id="KW-1185">Reference proteome</keyword>
<protein>
    <submittedName>
        <fullName evidence="1">Uncharacterized protein</fullName>
    </submittedName>
</protein>